<keyword evidence="2 4" id="KW-0560">Oxidoreductase</keyword>
<evidence type="ECO:0000256" key="2">
    <source>
        <dbReference type="ARBA" id="ARBA00023002"/>
    </source>
</evidence>
<reference evidence="7 8" key="1">
    <citation type="journal article" date="2019" name="Int. J. Syst. Evol. Microbiol.">
        <title>The Global Catalogue of Microorganisms (GCM) 10K type strain sequencing project: providing services to taxonomists for standard genome sequencing and annotation.</title>
        <authorList>
            <consortium name="The Broad Institute Genomics Platform"/>
            <consortium name="The Broad Institute Genome Sequencing Center for Infectious Disease"/>
            <person name="Wu L."/>
            <person name="Ma J."/>
        </authorList>
    </citation>
    <scope>NUCLEOTIDE SEQUENCE [LARGE SCALE GENOMIC DNA]</scope>
    <source>
        <strain evidence="7 8">JCM 15134</strain>
    </source>
</reference>
<dbReference type="RefSeq" id="WP_343808934.1">
    <property type="nucleotide sequence ID" value="NZ_BAAAET010000007.1"/>
</dbReference>
<sequence>MHEISYQGEIRLTRYLNDSGEPLGEMPDWACGNQPWVGYYQQMVLARQFDTKAISLQRTGQLGTFASLLGAEAIDVVCASLMQAEDVLVPYYRNHAMQMIRGMPISQLFLYWGGDERGSATPEMGRDLPNAVPIATQCLHACGVATALKLRGEHQAVLTMIGDGGTSKGDFMEAINVAGAWQLPVVFIINNNQWAISVPRSQQCIAPTLAQKAIGAGIRGEQVDGNDAIALHEVVGQALERARAGKGPTVIEALSYRLSDHTTADDATRYRPSDELKAAWAREPVARLRNWLHSQGLWDEAREQAWQTETKQLIESAVATYQAIEPQSVDEQYDYLYAECPPGLAAQREQARIRQQRREQGGADHE</sequence>
<dbReference type="EC" id="1.2.4.1" evidence="4"/>
<feature type="compositionally biased region" description="Basic and acidic residues" evidence="5">
    <location>
        <begin position="349"/>
        <end position="366"/>
    </location>
</feature>
<comment type="caution">
    <text evidence="7">The sequence shown here is derived from an EMBL/GenBank/DDBJ whole genome shotgun (WGS) entry which is preliminary data.</text>
</comment>
<feature type="region of interest" description="Disordered" evidence="5">
    <location>
        <begin position="347"/>
        <end position="366"/>
    </location>
</feature>
<organism evidence="7 8">
    <name type="scientific">Marinobacterium maritimum</name>
    <dbReference type="NCBI Taxonomy" id="500162"/>
    <lineage>
        <taxon>Bacteria</taxon>
        <taxon>Pseudomonadati</taxon>
        <taxon>Pseudomonadota</taxon>
        <taxon>Gammaproteobacteria</taxon>
        <taxon>Oceanospirillales</taxon>
        <taxon>Oceanospirillaceae</taxon>
        <taxon>Marinobacterium</taxon>
    </lineage>
</organism>
<dbReference type="NCBIfam" id="TIGR03181">
    <property type="entry name" value="PDH_E1_alph_x"/>
    <property type="match status" value="1"/>
</dbReference>
<evidence type="ECO:0000256" key="3">
    <source>
        <dbReference type="ARBA" id="ARBA00023052"/>
    </source>
</evidence>
<dbReference type="SUPFAM" id="SSF52518">
    <property type="entry name" value="Thiamin diphosphate-binding fold (THDP-binding)"/>
    <property type="match status" value="1"/>
</dbReference>
<comment type="catalytic activity">
    <reaction evidence="4">
        <text>N(6)-[(R)-lipoyl]-L-lysyl-[protein] + pyruvate + H(+) = N(6)-[(R)-S(8)-acetyldihydrolipoyl]-L-lysyl-[protein] + CO2</text>
        <dbReference type="Rhea" id="RHEA:19189"/>
        <dbReference type="Rhea" id="RHEA-COMP:10474"/>
        <dbReference type="Rhea" id="RHEA-COMP:10478"/>
        <dbReference type="ChEBI" id="CHEBI:15361"/>
        <dbReference type="ChEBI" id="CHEBI:15378"/>
        <dbReference type="ChEBI" id="CHEBI:16526"/>
        <dbReference type="ChEBI" id="CHEBI:83099"/>
        <dbReference type="ChEBI" id="CHEBI:83111"/>
        <dbReference type="EC" id="1.2.4.1"/>
    </reaction>
</comment>
<dbReference type="PANTHER" id="PTHR43380">
    <property type="entry name" value="2-OXOISOVALERATE DEHYDROGENASE SUBUNIT ALPHA, MITOCHONDRIAL"/>
    <property type="match status" value="1"/>
</dbReference>
<dbReference type="InterPro" id="IPR050771">
    <property type="entry name" value="Alpha-ketoacid_DH_E1_comp"/>
</dbReference>
<gene>
    <name evidence="7" type="primary">pdhA_2</name>
    <name evidence="7" type="ORF">GCM10009104_34570</name>
</gene>
<evidence type="ECO:0000256" key="1">
    <source>
        <dbReference type="ARBA" id="ARBA00001964"/>
    </source>
</evidence>
<feature type="domain" description="Dehydrogenase E1 component" evidence="6">
    <location>
        <begin position="41"/>
        <end position="320"/>
    </location>
</feature>
<comment type="cofactor">
    <cofactor evidence="1 4">
        <name>thiamine diphosphate</name>
        <dbReference type="ChEBI" id="CHEBI:58937"/>
    </cofactor>
</comment>
<dbReference type="PANTHER" id="PTHR43380:SF1">
    <property type="entry name" value="2-OXOISOVALERATE DEHYDROGENASE SUBUNIT ALPHA, MITOCHONDRIAL"/>
    <property type="match status" value="1"/>
</dbReference>
<comment type="function">
    <text evidence="4">The pyruvate dehydrogenase complex catalyzes the overall conversion of pyruvate to acetyl-CoA and CO(2). It contains multiple copies of three enzymatic components: pyruvate dehydrogenase (E1), dihydrolipoamide acetyltransferase (E2) and lipoamide dehydrogenase (E3).</text>
</comment>
<evidence type="ECO:0000313" key="7">
    <source>
        <dbReference type="EMBL" id="GAA0702317.1"/>
    </source>
</evidence>
<dbReference type="Pfam" id="PF00676">
    <property type="entry name" value="E1_dh"/>
    <property type="match status" value="1"/>
</dbReference>
<keyword evidence="3 4" id="KW-0786">Thiamine pyrophosphate</keyword>
<dbReference type="InterPro" id="IPR029061">
    <property type="entry name" value="THDP-binding"/>
</dbReference>
<dbReference type="InterPro" id="IPR001017">
    <property type="entry name" value="DH_E1"/>
</dbReference>
<evidence type="ECO:0000313" key="8">
    <source>
        <dbReference type="Proteomes" id="UP001499915"/>
    </source>
</evidence>
<dbReference type="InterPro" id="IPR017596">
    <property type="entry name" value="PdhA/BkdA"/>
</dbReference>
<dbReference type="Gene3D" id="3.40.50.970">
    <property type="match status" value="1"/>
</dbReference>
<keyword evidence="4 7" id="KW-0670">Pyruvate</keyword>
<proteinExistence type="predicted"/>
<protein>
    <recommendedName>
        <fullName evidence="4">Pyruvate dehydrogenase E1 component subunit alpha</fullName>
        <ecNumber evidence="4">1.2.4.1</ecNumber>
    </recommendedName>
</protein>
<name>A0ABN1IAQ2_9GAMM</name>
<comment type="subunit">
    <text evidence="4">Heterodimer of an alpha and a beta chain.</text>
</comment>
<dbReference type="Proteomes" id="UP001499915">
    <property type="component" value="Unassembled WGS sequence"/>
</dbReference>
<evidence type="ECO:0000256" key="5">
    <source>
        <dbReference type="SAM" id="MobiDB-lite"/>
    </source>
</evidence>
<accession>A0ABN1IAQ2</accession>
<evidence type="ECO:0000256" key="4">
    <source>
        <dbReference type="RuleBase" id="RU366007"/>
    </source>
</evidence>
<keyword evidence="8" id="KW-1185">Reference proteome</keyword>
<dbReference type="EMBL" id="BAAAET010000007">
    <property type="protein sequence ID" value="GAA0702317.1"/>
    <property type="molecule type" value="Genomic_DNA"/>
</dbReference>
<evidence type="ECO:0000259" key="6">
    <source>
        <dbReference type="Pfam" id="PF00676"/>
    </source>
</evidence>
<dbReference type="CDD" id="cd02000">
    <property type="entry name" value="TPP_E1_PDC_ADC_BCADC"/>
    <property type="match status" value="1"/>
</dbReference>